<protein>
    <submittedName>
        <fullName evidence="1">Uncharacterized protein</fullName>
    </submittedName>
</protein>
<accession>A0A2P8GNJ3</accession>
<evidence type="ECO:0000313" key="1">
    <source>
        <dbReference type="EMBL" id="PSL35516.1"/>
    </source>
</evidence>
<dbReference type="AlphaFoldDB" id="A0A2P8GNJ3"/>
<sequence length="192" mass="21800">MRALLLSLVAGLFLLPVHAQKKITLRSVDKKLDSVKHYQKILIVGEGGMQARMYMDNLSAELIKALKSQNIECKYEYLGDQHKVDTDITLKKAASWPHDAVLRFSPLTAFERSQVHVNNAPVMGSNGTSYVPVTSEMQQFLVNDFDITLNEGTETIWSARLLTVIEFGKLTVYRRIRKVILDDMEKQNVLPH</sequence>
<dbReference type="Proteomes" id="UP000240978">
    <property type="component" value="Unassembled WGS sequence"/>
</dbReference>
<evidence type="ECO:0000313" key="2">
    <source>
        <dbReference type="Proteomes" id="UP000240978"/>
    </source>
</evidence>
<dbReference type="RefSeq" id="WP_106600104.1">
    <property type="nucleotide sequence ID" value="NZ_PYGK01000001.1"/>
</dbReference>
<gene>
    <name evidence="1" type="ORF">CLV42_101276</name>
</gene>
<reference evidence="1 2" key="1">
    <citation type="submission" date="2018-03" db="EMBL/GenBank/DDBJ databases">
        <title>Genomic Encyclopedia of Archaeal and Bacterial Type Strains, Phase II (KMG-II): from individual species to whole genera.</title>
        <authorList>
            <person name="Goeker M."/>
        </authorList>
    </citation>
    <scope>NUCLEOTIDE SEQUENCE [LARGE SCALE GENOMIC DNA]</scope>
    <source>
        <strain evidence="1 2">DSM 18107</strain>
    </source>
</reference>
<organism evidence="1 2">
    <name type="scientific">Chitinophaga ginsengisoli</name>
    <dbReference type="NCBI Taxonomy" id="363837"/>
    <lineage>
        <taxon>Bacteria</taxon>
        <taxon>Pseudomonadati</taxon>
        <taxon>Bacteroidota</taxon>
        <taxon>Chitinophagia</taxon>
        <taxon>Chitinophagales</taxon>
        <taxon>Chitinophagaceae</taxon>
        <taxon>Chitinophaga</taxon>
    </lineage>
</organism>
<keyword evidence="2" id="KW-1185">Reference proteome</keyword>
<proteinExistence type="predicted"/>
<dbReference type="EMBL" id="PYGK01000001">
    <property type="protein sequence ID" value="PSL35516.1"/>
    <property type="molecule type" value="Genomic_DNA"/>
</dbReference>
<dbReference type="OrthoDB" id="663547at2"/>
<comment type="caution">
    <text evidence="1">The sequence shown here is derived from an EMBL/GenBank/DDBJ whole genome shotgun (WGS) entry which is preliminary data.</text>
</comment>
<name>A0A2P8GNJ3_9BACT</name>